<dbReference type="GO" id="GO:0000974">
    <property type="term" value="C:Prp19 complex"/>
    <property type="evidence" value="ECO:0007669"/>
    <property type="project" value="TreeGrafter"/>
</dbReference>
<evidence type="ECO:0000313" key="9">
    <source>
        <dbReference type="EMBL" id="VDP90447.1"/>
    </source>
</evidence>
<evidence type="ECO:0000313" key="11">
    <source>
        <dbReference type="WBParaSite" id="ECPE_0001321401-mRNA-1"/>
    </source>
</evidence>
<keyword evidence="5" id="KW-0747">Spliceosome</keyword>
<dbReference type="GO" id="GO:0071013">
    <property type="term" value="C:catalytic step 2 spliceosome"/>
    <property type="evidence" value="ECO:0007669"/>
    <property type="project" value="TreeGrafter"/>
</dbReference>
<comment type="similarity">
    <text evidence="2">Belongs to the SPF27 family.</text>
</comment>
<dbReference type="WBParaSite" id="ECPE_0001321401-mRNA-1">
    <property type="protein sequence ID" value="ECPE_0001321401-mRNA-1"/>
    <property type="gene ID" value="ECPE_0001321401"/>
</dbReference>
<organism evidence="11">
    <name type="scientific">Echinostoma caproni</name>
    <dbReference type="NCBI Taxonomy" id="27848"/>
    <lineage>
        <taxon>Eukaryota</taxon>
        <taxon>Metazoa</taxon>
        <taxon>Spiralia</taxon>
        <taxon>Lophotrochozoa</taxon>
        <taxon>Platyhelminthes</taxon>
        <taxon>Trematoda</taxon>
        <taxon>Digenea</taxon>
        <taxon>Plagiorchiida</taxon>
        <taxon>Echinostomata</taxon>
        <taxon>Echinostomatoidea</taxon>
        <taxon>Echinostomatidae</taxon>
        <taxon>Echinostoma</taxon>
    </lineage>
</organism>
<dbReference type="GO" id="GO:0006397">
    <property type="term" value="P:mRNA processing"/>
    <property type="evidence" value="ECO:0007669"/>
    <property type="project" value="UniProtKB-KW"/>
</dbReference>
<gene>
    <name evidence="9" type="ORF">ECPE_LOCUS13175</name>
</gene>
<feature type="region of interest" description="Disordered" evidence="8">
    <location>
        <begin position="1"/>
        <end position="21"/>
    </location>
</feature>
<dbReference type="Pfam" id="PF05700">
    <property type="entry name" value="BCAS2"/>
    <property type="match status" value="1"/>
</dbReference>
<name>A0A183B1U0_9TREM</name>
<dbReference type="InterPro" id="IPR008409">
    <property type="entry name" value="SPF27"/>
</dbReference>
<evidence type="ECO:0000256" key="8">
    <source>
        <dbReference type="SAM" id="MobiDB-lite"/>
    </source>
</evidence>
<evidence type="ECO:0000313" key="10">
    <source>
        <dbReference type="Proteomes" id="UP000272942"/>
    </source>
</evidence>
<evidence type="ECO:0000256" key="2">
    <source>
        <dbReference type="ARBA" id="ARBA00010788"/>
    </source>
</evidence>
<evidence type="ECO:0000256" key="4">
    <source>
        <dbReference type="ARBA" id="ARBA00022664"/>
    </source>
</evidence>
<dbReference type="EMBL" id="UZAN01054490">
    <property type="protein sequence ID" value="VDP90447.1"/>
    <property type="molecule type" value="Genomic_DNA"/>
</dbReference>
<dbReference type="GO" id="GO:0071011">
    <property type="term" value="C:precatalytic spliceosome"/>
    <property type="evidence" value="ECO:0007669"/>
    <property type="project" value="TreeGrafter"/>
</dbReference>
<dbReference type="PANTHER" id="PTHR13296:SF0">
    <property type="entry name" value="PRE-MRNA-SPLICING FACTOR SPF27"/>
    <property type="match status" value="1"/>
</dbReference>
<keyword evidence="7" id="KW-0539">Nucleus</keyword>
<dbReference type="PANTHER" id="PTHR13296">
    <property type="entry name" value="BCAS2 PROTEIN"/>
    <property type="match status" value="1"/>
</dbReference>
<dbReference type="Proteomes" id="UP000272942">
    <property type="component" value="Unassembled WGS sequence"/>
</dbReference>
<evidence type="ECO:0000256" key="6">
    <source>
        <dbReference type="ARBA" id="ARBA00023187"/>
    </source>
</evidence>
<accession>A0A183B1U0</accession>
<reference evidence="11" key="1">
    <citation type="submission" date="2016-06" db="UniProtKB">
        <authorList>
            <consortium name="WormBaseParasite"/>
        </authorList>
    </citation>
    <scope>IDENTIFICATION</scope>
</reference>
<comment type="subcellular location">
    <subcellularLocation>
        <location evidence="1">Nucleus</location>
    </subcellularLocation>
</comment>
<evidence type="ECO:0000256" key="3">
    <source>
        <dbReference type="ARBA" id="ARBA00014158"/>
    </source>
</evidence>
<reference evidence="9 10" key="2">
    <citation type="submission" date="2018-11" db="EMBL/GenBank/DDBJ databases">
        <authorList>
            <consortium name="Pathogen Informatics"/>
        </authorList>
    </citation>
    <scope>NUCLEOTIDE SEQUENCE [LARGE SCALE GENOMIC DNA]</scope>
    <source>
        <strain evidence="9 10">Egypt</strain>
    </source>
</reference>
<keyword evidence="6" id="KW-0508">mRNA splicing</keyword>
<sequence>MLMRCSQARRTGEIEFSSPELRGPIFNTPKRRIQEINWRRKQEQTTAGQRLTELEETWVGLVGKNYEIEQAILELERNLGLDSAVPPST</sequence>
<dbReference type="AlphaFoldDB" id="A0A183B1U0"/>
<proteinExistence type="inferred from homology"/>
<protein>
    <recommendedName>
        <fullName evidence="3">Pre-mRNA-splicing factor SPF27</fullName>
    </recommendedName>
</protein>
<dbReference type="GO" id="GO:0008380">
    <property type="term" value="P:RNA splicing"/>
    <property type="evidence" value="ECO:0007669"/>
    <property type="project" value="UniProtKB-KW"/>
</dbReference>
<keyword evidence="4" id="KW-0507">mRNA processing</keyword>
<keyword evidence="10" id="KW-1185">Reference proteome</keyword>
<evidence type="ECO:0000256" key="1">
    <source>
        <dbReference type="ARBA" id="ARBA00004123"/>
    </source>
</evidence>
<evidence type="ECO:0000256" key="5">
    <source>
        <dbReference type="ARBA" id="ARBA00022728"/>
    </source>
</evidence>
<dbReference type="OrthoDB" id="205794at2759"/>
<evidence type="ECO:0000256" key="7">
    <source>
        <dbReference type="ARBA" id="ARBA00023242"/>
    </source>
</evidence>